<name>A0A6A6Z115_9PEZI</name>
<feature type="region of interest" description="Disordered" evidence="1">
    <location>
        <begin position="446"/>
        <end position="498"/>
    </location>
</feature>
<proteinExistence type="predicted"/>
<evidence type="ECO:0000313" key="4">
    <source>
        <dbReference type="RefSeq" id="XP_033581755.1"/>
    </source>
</evidence>
<dbReference type="InterPro" id="IPR038883">
    <property type="entry name" value="AN11006-like"/>
</dbReference>
<dbReference type="EMBL" id="MU003694">
    <property type="protein sequence ID" value="KAF2814791.1"/>
    <property type="molecule type" value="Genomic_DNA"/>
</dbReference>
<reference evidence="4" key="2">
    <citation type="submission" date="2020-04" db="EMBL/GenBank/DDBJ databases">
        <authorList>
            <consortium name="NCBI Genome Project"/>
        </authorList>
    </citation>
    <scope>NUCLEOTIDE SEQUENCE</scope>
    <source>
        <strain evidence="4">CBS 304.34</strain>
    </source>
</reference>
<dbReference type="GeneID" id="54453976"/>
<gene>
    <name evidence="2 4" type="ORF">BDZ99DRAFT_184750</name>
</gene>
<dbReference type="Proteomes" id="UP000504636">
    <property type="component" value="Unplaced"/>
</dbReference>
<accession>A0A6A6Z115</accession>
<feature type="compositionally biased region" description="Polar residues" evidence="1">
    <location>
        <begin position="451"/>
        <end position="468"/>
    </location>
</feature>
<evidence type="ECO:0000313" key="3">
    <source>
        <dbReference type="Proteomes" id="UP000504636"/>
    </source>
</evidence>
<sequence length="498" mass="57689">MVERAVKYSSWLGGEQHNRSLTKQQRLLHLPLTHYNSTSFHPYHRFRAAVNPFSSMKALGAMEENPSSDAAATASFRLLDLPREIRNLIYEKMVVRDKVDVQAIRVREDGRLDQYFGLSLTYPVRLAAKTHHSRSVWSWVWGDYDETLVMSYHLGAMPERFIFPHCTYQLKTTDDASKPGRGRPHLQIFLTNKQIYEEAQLIFYSKNTFAFSEVPACAAFLHDRSPETLRTIRSIEFHVDEKIDPPTDDVQDVKKQPYIYSGGRDMALGELISQRMAFRHLTLFIRTFLVGEFDDDYERWDWANREKVEMSTEWYSWIPAWVPTFPRINKNLDSLEVVWEADAARVVGRSVKAVRAMRSAMVKNSGKFTYPKNEGIRVLMRRRHQGFGHSHRDSDRFMTVHMQADQHGRSTIRQRQNALWDPEGECCHCNRDEELDPCACQKKPAAGQQAGIANQTHGSRSNVTSAVQDTAGDGEGNGEDENNKRRRRPRKRQQQRRP</sequence>
<evidence type="ECO:0000256" key="1">
    <source>
        <dbReference type="SAM" id="MobiDB-lite"/>
    </source>
</evidence>
<keyword evidence="3" id="KW-1185">Reference proteome</keyword>
<dbReference type="PANTHER" id="PTHR42085:SF2">
    <property type="entry name" value="F-BOX DOMAIN-CONTAINING PROTEIN"/>
    <property type="match status" value="1"/>
</dbReference>
<reference evidence="4" key="3">
    <citation type="submission" date="2025-04" db="UniProtKB">
        <authorList>
            <consortium name="RefSeq"/>
        </authorList>
    </citation>
    <scope>IDENTIFICATION</scope>
    <source>
        <strain evidence="4">CBS 304.34</strain>
    </source>
</reference>
<dbReference type="RefSeq" id="XP_033581755.1">
    <property type="nucleotide sequence ID" value="XM_033713083.1"/>
</dbReference>
<dbReference type="OrthoDB" id="5420711at2759"/>
<organism evidence="2">
    <name type="scientific">Mytilinidion resinicola</name>
    <dbReference type="NCBI Taxonomy" id="574789"/>
    <lineage>
        <taxon>Eukaryota</taxon>
        <taxon>Fungi</taxon>
        <taxon>Dikarya</taxon>
        <taxon>Ascomycota</taxon>
        <taxon>Pezizomycotina</taxon>
        <taxon>Dothideomycetes</taxon>
        <taxon>Pleosporomycetidae</taxon>
        <taxon>Mytilinidiales</taxon>
        <taxon>Mytilinidiaceae</taxon>
        <taxon>Mytilinidion</taxon>
    </lineage>
</organism>
<dbReference type="PANTHER" id="PTHR42085">
    <property type="entry name" value="F-BOX DOMAIN-CONTAINING PROTEIN"/>
    <property type="match status" value="1"/>
</dbReference>
<protein>
    <submittedName>
        <fullName evidence="2 4">Uncharacterized protein</fullName>
    </submittedName>
</protein>
<reference evidence="2 4" key="1">
    <citation type="journal article" date="2020" name="Stud. Mycol.">
        <title>101 Dothideomycetes genomes: a test case for predicting lifestyles and emergence of pathogens.</title>
        <authorList>
            <person name="Haridas S."/>
            <person name="Albert R."/>
            <person name="Binder M."/>
            <person name="Bloem J."/>
            <person name="Labutti K."/>
            <person name="Salamov A."/>
            <person name="Andreopoulos B."/>
            <person name="Baker S."/>
            <person name="Barry K."/>
            <person name="Bills G."/>
            <person name="Bluhm B."/>
            <person name="Cannon C."/>
            <person name="Castanera R."/>
            <person name="Culley D."/>
            <person name="Daum C."/>
            <person name="Ezra D."/>
            <person name="Gonzalez J."/>
            <person name="Henrissat B."/>
            <person name="Kuo A."/>
            <person name="Liang C."/>
            <person name="Lipzen A."/>
            <person name="Lutzoni F."/>
            <person name="Magnuson J."/>
            <person name="Mondo S."/>
            <person name="Nolan M."/>
            <person name="Ohm R."/>
            <person name="Pangilinan J."/>
            <person name="Park H.-J."/>
            <person name="Ramirez L."/>
            <person name="Alfaro M."/>
            <person name="Sun H."/>
            <person name="Tritt A."/>
            <person name="Yoshinaga Y."/>
            <person name="Zwiers L.-H."/>
            <person name="Turgeon B."/>
            <person name="Goodwin S."/>
            <person name="Spatafora J."/>
            <person name="Crous P."/>
            <person name="Grigoriev I."/>
        </authorList>
    </citation>
    <scope>NUCLEOTIDE SEQUENCE</scope>
    <source>
        <strain evidence="2 4">CBS 304.34</strain>
    </source>
</reference>
<dbReference type="AlphaFoldDB" id="A0A6A6Z115"/>
<feature type="compositionally biased region" description="Basic residues" evidence="1">
    <location>
        <begin position="484"/>
        <end position="498"/>
    </location>
</feature>
<evidence type="ECO:0000313" key="2">
    <source>
        <dbReference type="EMBL" id="KAF2814791.1"/>
    </source>
</evidence>